<dbReference type="EMBL" id="CAJNIZ010030025">
    <property type="protein sequence ID" value="CAE7520697.1"/>
    <property type="molecule type" value="Genomic_DNA"/>
</dbReference>
<dbReference type="InterPro" id="IPR003034">
    <property type="entry name" value="SAP_dom"/>
</dbReference>
<reference evidence="2" key="1">
    <citation type="submission" date="2021-02" db="EMBL/GenBank/DDBJ databases">
        <authorList>
            <person name="Dougan E. K."/>
            <person name="Rhodes N."/>
            <person name="Thang M."/>
            <person name="Chan C."/>
        </authorList>
    </citation>
    <scope>NUCLEOTIDE SEQUENCE</scope>
</reference>
<feature type="non-terminal residue" evidence="2">
    <location>
        <position position="1"/>
    </location>
</feature>
<accession>A0A812TCF7</accession>
<dbReference type="Proteomes" id="UP000649617">
    <property type="component" value="Unassembled WGS sequence"/>
</dbReference>
<feature type="non-terminal residue" evidence="2">
    <location>
        <position position="184"/>
    </location>
</feature>
<feature type="domain" description="SAP" evidence="1">
    <location>
        <begin position="67"/>
        <end position="101"/>
    </location>
</feature>
<organism evidence="2 3">
    <name type="scientific">Symbiodinium pilosum</name>
    <name type="common">Dinoflagellate</name>
    <dbReference type="NCBI Taxonomy" id="2952"/>
    <lineage>
        <taxon>Eukaryota</taxon>
        <taxon>Sar</taxon>
        <taxon>Alveolata</taxon>
        <taxon>Dinophyceae</taxon>
        <taxon>Suessiales</taxon>
        <taxon>Symbiodiniaceae</taxon>
        <taxon>Symbiodinium</taxon>
    </lineage>
</organism>
<dbReference type="SMART" id="SM00513">
    <property type="entry name" value="SAP"/>
    <property type="match status" value="1"/>
</dbReference>
<dbReference type="Gene3D" id="1.10.720.30">
    <property type="entry name" value="SAP domain"/>
    <property type="match status" value="1"/>
</dbReference>
<keyword evidence="3" id="KW-1185">Reference proteome</keyword>
<dbReference type="Pfam" id="PF02037">
    <property type="entry name" value="SAP"/>
    <property type="match status" value="1"/>
</dbReference>
<evidence type="ECO:0000259" key="1">
    <source>
        <dbReference type="SMART" id="SM00513"/>
    </source>
</evidence>
<comment type="caution">
    <text evidence="2">The sequence shown here is derived from an EMBL/GenBank/DDBJ whole genome shotgun (WGS) entry which is preliminary data.</text>
</comment>
<dbReference type="OrthoDB" id="445357at2759"/>
<dbReference type="SUPFAM" id="SSF68906">
    <property type="entry name" value="SAP domain"/>
    <property type="match status" value="1"/>
</dbReference>
<name>A0A812TCF7_SYMPI</name>
<dbReference type="InterPro" id="IPR036361">
    <property type="entry name" value="SAP_dom_sf"/>
</dbReference>
<sequence length="184" mass="21441">DRQRQRARKGRDSGTELKSPVLLQKMLRENLQEMCKDLGFICNGKSKKDIINQLLQYHTAGFNHKEWNKLSVEDLREHLDLRKLPKVGVKSELVRRLSQAPLPVLDFELRYARDMKDWLRSVGLATKGKIAGQLPEIKKRYSLAKQRLFEEEAFVQKLDDESLRALDRKAFQFGRKEFASAMGK</sequence>
<protein>
    <recommendedName>
        <fullName evidence="1">SAP domain-containing protein</fullName>
    </recommendedName>
</protein>
<dbReference type="AlphaFoldDB" id="A0A812TCF7"/>
<evidence type="ECO:0000313" key="3">
    <source>
        <dbReference type="Proteomes" id="UP000649617"/>
    </source>
</evidence>
<evidence type="ECO:0000313" key="2">
    <source>
        <dbReference type="EMBL" id="CAE7520697.1"/>
    </source>
</evidence>
<gene>
    <name evidence="2" type="ORF">SPIL2461_LOCUS13622</name>
</gene>
<proteinExistence type="predicted"/>